<evidence type="ECO:0000256" key="1">
    <source>
        <dbReference type="SAM" id="MobiDB-lite"/>
    </source>
</evidence>
<dbReference type="AlphaFoldDB" id="A0AAD3TXI5"/>
<reference evidence="2" key="1">
    <citation type="journal article" date="2023" name="BMC Genomics">
        <title>Chromosome-level genome assemblies of Cutaneotrichosporon spp. (Trichosporonales, Basidiomycota) reveal imbalanced evolution between nucleotide sequences and chromosome synteny.</title>
        <authorList>
            <person name="Kobayashi Y."/>
            <person name="Kayamori A."/>
            <person name="Aoki K."/>
            <person name="Shiwa Y."/>
            <person name="Matsutani M."/>
            <person name="Fujita N."/>
            <person name="Sugita T."/>
            <person name="Iwasaki W."/>
            <person name="Tanaka N."/>
            <person name="Takashima M."/>
        </authorList>
    </citation>
    <scope>NUCLEOTIDE SEQUENCE</scope>
    <source>
        <strain evidence="2">HIS016</strain>
    </source>
</reference>
<evidence type="ECO:0000313" key="2">
    <source>
        <dbReference type="EMBL" id="GMK58740.1"/>
    </source>
</evidence>
<reference evidence="2" key="2">
    <citation type="submission" date="2023-06" db="EMBL/GenBank/DDBJ databases">
        <authorList>
            <person name="Kobayashi Y."/>
            <person name="Kayamori A."/>
            <person name="Aoki K."/>
            <person name="Shiwa Y."/>
            <person name="Fujita N."/>
            <person name="Sugita T."/>
            <person name="Iwasaki W."/>
            <person name="Tanaka N."/>
            <person name="Takashima M."/>
        </authorList>
    </citation>
    <scope>NUCLEOTIDE SEQUENCE</scope>
    <source>
        <strain evidence="2">HIS016</strain>
    </source>
</reference>
<gene>
    <name evidence="2" type="ORF">CspeluHIS016_0601820</name>
</gene>
<feature type="region of interest" description="Disordered" evidence="1">
    <location>
        <begin position="1"/>
        <end position="46"/>
    </location>
</feature>
<proteinExistence type="predicted"/>
<protein>
    <submittedName>
        <fullName evidence="2">Uncharacterized protein</fullName>
    </submittedName>
</protein>
<dbReference type="Proteomes" id="UP001222932">
    <property type="component" value="Unassembled WGS sequence"/>
</dbReference>
<comment type="caution">
    <text evidence="2">The sequence shown here is derived from an EMBL/GenBank/DDBJ whole genome shotgun (WGS) entry which is preliminary data.</text>
</comment>
<dbReference type="EMBL" id="BTCM01000006">
    <property type="protein sequence ID" value="GMK58740.1"/>
    <property type="molecule type" value="Genomic_DNA"/>
</dbReference>
<keyword evidence="3" id="KW-1185">Reference proteome</keyword>
<evidence type="ECO:0000313" key="3">
    <source>
        <dbReference type="Proteomes" id="UP001222932"/>
    </source>
</evidence>
<sequence length="242" mass="25799">MRAMRLSTPLSPLSPLSQHNPLRHSFPPNHAPVAAHSPKPLSPIPRMRGTRSTYPRDHKAVPLTTRVRPVLCVDTRPEVLFPVPVFVAPPQTPRLGTQRTLTPVFLAPPTRSQGSSQSSSPVPRPRRPSPRRDAMEPRTADFVHFLQRMSAALHTDDDGAGVATSTGAGGGGTASTTAAAASTDAILSAFAVYFPTVARDARALAAAKQGTITECVAALNALVIAQVPPEGDPGLRQYEHRR</sequence>
<feature type="compositionally biased region" description="Low complexity" evidence="1">
    <location>
        <begin position="108"/>
        <end position="121"/>
    </location>
</feature>
<accession>A0AAD3TXI5</accession>
<organism evidence="2 3">
    <name type="scientific">Cutaneotrichosporon spelunceum</name>
    <dbReference type="NCBI Taxonomy" id="1672016"/>
    <lineage>
        <taxon>Eukaryota</taxon>
        <taxon>Fungi</taxon>
        <taxon>Dikarya</taxon>
        <taxon>Basidiomycota</taxon>
        <taxon>Agaricomycotina</taxon>
        <taxon>Tremellomycetes</taxon>
        <taxon>Trichosporonales</taxon>
        <taxon>Trichosporonaceae</taxon>
        <taxon>Cutaneotrichosporon</taxon>
    </lineage>
</organism>
<feature type="region of interest" description="Disordered" evidence="1">
    <location>
        <begin position="105"/>
        <end position="136"/>
    </location>
</feature>
<name>A0AAD3TXI5_9TREE</name>
<feature type="compositionally biased region" description="Low complexity" evidence="1">
    <location>
        <begin position="1"/>
        <end position="17"/>
    </location>
</feature>